<gene>
    <name evidence="2" type="ORF">O3P69_014661</name>
</gene>
<evidence type="ECO:0000313" key="3">
    <source>
        <dbReference type="Proteomes" id="UP001487740"/>
    </source>
</evidence>
<name>A0AAW0TXI4_SCYPA</name>
<keyword evidence="3" id="KW-1185">Reference proteome</keyword>
<reference evidence="2 3" key="1">
    <citation type="submission" date="2023-03" db="EMBL/GenBank/DDBJ databases">
        <title>High-quality genome of Scylla paramamosain provides insights in environmental adaptation.</title>
        <authorList>
            <person name="Zhang L."/>
        </authorList>
    </citation>
    <scope>NUCLEOTIDE SEQUENCE [LARGE SCALE GENOMIC DNA]</scope>
    <source>
        <strain evidence="2">LZ_2023a</strain>
        <tissue evidence="2">Muscle</tissue>
    </source>
</reference>
<evidence type="ECO:0000256" key="1">
    <source>
        <dbReference type="SAM" id="MobiDB-lite"/>
    </source>
</evidence>
<feature type="region of interest" description="Disordered" evidence="1">
    <location>
        <begin position="67"/>
        <end position="158"/>
    </location>
</feature>
<protein>
    <submittedName>
        <fullName evidence="2">Uncharacterized protein</fullName>
    </submittedName>
</protein>
<dbReference type="Proteomes" id="UP001487740">
    <property type="component" value="Unassembled WGS sequence"/>
</dbReference>
<sequence length="158" mass="17524">MSGQMQNYTCLNQPMSGEMQSYACRCFLDYWRAFNHYRSQETWVTLAQALLAALLVAFVSASPANLNDQHSAAAQPANPQEAHPVFSGHQPSDQQDAEHEESDDQDSEHQDAHATSAQDHPEELLSSGHTDEEPVTEVNDQEEPGQPGPHRFLSGLHN</sequence>
<accession>A0AAW0TXI4</accession>
<proteinExistence type="predicted"/>
<evidence type="ECO:0000313" key="2">
    <source>
        <dbReference type="EMBL" id="KAK8392444.1"/>
    </source>
</evidence>
<comment type="caution">
    <text evidence="2">The sequence shown here is derived from an EMBL/GenBank/DDBJ whole genome shotgun (WGS) entry which is preliminary data.</text>
</comment>
<dbReference type="AlphaFoldDB" id="A0AAW0TXI4"/>
<organism evidence="2 3">
    <name type="scientific">Scylla paramamosain</name>
    <name type="common">Mud crab</name>
    <dbReference type="NCBI Taxonomy" id="85552"/>
    <lineage>
        <taxon>Eukaryota</taxon>
        <taxon>Metazoa</taxon>
        <taxon>Ecdysozoa</taxon>
        <taxon>Arthropoda</taxon>
        <taxon>Crustacea</taxon>
        <taxon>Multicrustacea</taxon>
        <taxon>Malacostraca</taxon>
        <taxon>Eumalacostraca</taxon>
        <taxon>Eucarida</taxon>
        <taxon>Decapoda</taxon>
        <taxon>Pleocyemata</taxon>
        <taxon>Brachyura</taxon>
        <taxon>Eubrachyura</taxon>
        <taxon>Portunoidea</taxon>
        <taxon>Portunidae</taxon>
        <taxon>Portuninae</taxon>
        <taxon>Scylla</taxon>
    </lineage>
</organism>
<dbReference type="EMBL" id="JARAKH010000022">
    <property type="protein sequence ID" value="KAK8392444.1"/>
    <property type="molecule type" value="Genomic_DNA"/>
</dbReference>
<feature type="compositionally biased region" description="Acidic residues" evidence="1">
    <location>
        <begin position="133"/>
        <end position="143"/>
    </location>
</feature>